<evidence type="ECO:0000259" key="2">
    <source>
        <dbReference type="PROSITE" id="PS51387"/>
    </source>
</evidence>
<proteinExistence type="predicted"/>
<reference evidence="3" key="2">
    <citation type="submission" date="2022-01" db="EMBL/GenBank/DDBJ databases">
        <authorList>
            <person name="Yamashiro T."/>
            <person name="Shiraishi A."/>
            <person name="Satake H."/>
            <person name="Nakayama K."/>
        </authorList>
    </citation>
    <scope>NUCLEOTIDE SEQUENCE</scope>
</reference>
<name>A0ABQ5CS54_9ASTR</name>
<dbReference type="Gene3D" id="3.30.465.10">
    <property type="match status" value="1"/>
</dbReference>
<dbReference type="InterPro" id="IPR006094">
    <property type="entry name" value="Oxid_FAD_bind_N"/>
</dbReference>
<comment type="caution">
    <text evidence="3">The sequence shown here is derived from an EMBL/GenBank/DDBJ whole genome shotgun (WGS) entry which is preliminary data.</text>
</comment>
<dbReference type="PROSITE" id="PS51387">
    <property type="entry name" value="FAD_PCMH"/>
    <property type="match status" value="1"/>
</dbReference>
<evidence type="ECO:0000256" key="1">
    <source>
        <dbReference type="SAM" id="MobiDB-lite"/>
    </source>
</evidence>
<organism evidence="3 4">
    <name type="scientific">Tanacetum coccineum</name>
    <dbReference type="NCBI Taxonomy" id="301880"/>
    <lineage>
        <taxon>Eukaryota</taxon>
        <taxon>Viridiplantae</taxon>
        <taxon>Streptophyta</taxon>
        <taxon>Embryophyta</taxon>
        <taxon>Tracheophyta</taxon>
        <taxon>Spermatophyta</taxon>
        <taxon>Magnoliopsida</taxon>
        <taxon>eudicotyledons</taxon>
        <taxon>Gunneridae</taxon>
        <taxon>Pentapetalae</taxon>
        <taxon>asterids</taxon>
        <taxon>campanulids</taxon>
        <taxon>Asterales</taxon>
        <taxon>Asteraceae</taxon>
        <taxon>Asteroideae</taxon>
        <taxon>Anthemideae</taxon>
        <taxon>Anthemidinae</taxon>
        <taxon>Tanacetum</taxon>
    </lineage>
</organism>
<dbReference type="Gene3D" id="3.40.462.20">
    <property type="match status" value="2"/>
</dbReference>
<dbReference type="InterPro" id="IPR016166">
    <property type="entry name" value="FAD-bd_PCMH"/>
</dbReference>
<evidence type="ECO:0000313" key="4">
    <source>
        <dbReference type="Proteomes" id="UP001151760"/>
    </source>
</evidence>
<dbReference type="PANTHER" id="PTHR32448">
    <property type="entry name" value="OS08G0158400 PROTEIN"/>
    <property type="match status" value="1"/>
</dbReference>
<feature type="region of interest" description="Disordered" evidence="1">
    <location>
        <begin position="356"/>
        <end position="379"/>
    </location>
</feature>
<sequence>MLLGNKTGPYVNYFNAKSDFVTKDIPKHVFLGIRENFLQQKLVFLIMEPFGGRMNENSESHILFPYGRGNFIDIEDETAWVQSGATLGELYYSIAQKSQTHRFPTRICPSVGVGRHFSGGGFGAMVRKYGLAAEYVIDAYLVNAKGRLLDKEAMGEDLFWAIRGGGGASFGVIVSWKFKLVRVPEKVTVFNVHKSMDDQNTTDIIHHWQHVMPKMKKELFMRVIIQYIHDGKNTLFKAQFNTLFLGELNKEFHLGLKPKECIEMSIQKKLAFLILEPFGGRMKEISESHIPFPHRRGNLYNIQYLAKWDVNDVQASHDHIHWLRVLYRYMEPYVSKHPRRAYMNYRDLDIGTNRQGNMSYKGDDMHTTQSDVHTTKSHV</sequence>
<dbReference type="InterPro" id="IPR016169">
    <property type="entry name" value="FAD-bd_PCMH_sub2"/>
</dbReference>
<evidence type="ECO:0000313" key="3">
    <source>
        <dbReference type="EMBL" id="GJT27654.1"/>
    </source>
</evidence>
<gene>
    <name evidence="3" type="ORF">Tco_0907929</name>
</gene>
<dbReference type="Proteomes" id="UP001151760">
    <property type="component" value="Unassembled WGS sequence"/>
</dbReference>
<keyword evidence="4" id="KW-1185">Reference proteome</keyword>
<dbReference type="InterPro" id="IPR036318">
    <property type="entry name" value="FAD-bd_PCMH-like_sf"/>
</dbReference>
<dbReference type="Pfam" id="PF01565">
    <property type="entry name" value="FAD_binding_4"/>
    <property type="match status" value="1"/>
</dbReference>
<dbReference type="SUPFAM" id="SSF56176">
    <property type="entry name" value="FAD-binding/transporter-associated domain-like"/>
    <property type="match status" value="1"/>
</dbReference>
<feature type="domain" description="FAD-binding PCMH-type" evidence="2">
    <location>
        <begin position="1"/>
        <end position="183"/>
    </location>
</feature>
<dbReference type="EMBL" id="BQNB010014396">
    <property type="protein sequence ID" value="GJT27654.1"/>
    <property type="molecule type" value="Genomic_DNA"/>
</dbReference>
<accession>A0ABQ5CS54</accession>
<protein>
    <submittedName>
        <fullName evidence="3">Berberine bridge enzyme-like protein 22</fullName>
    </submittedName>
</protein>
<reference evidence="3" key="1">
    <citation type="journal article" date="2022" name="Int. J. Mol. Sci.">
        <title>Draft Genome of Tanacetum Coccineum: Genomic Comparison of Closely Related Tanacetum-Family Plants.</title>
        <authorList>
            <person name="Yamashiro T."/>
            <person name="Shiraishi A."/>
            <person name="Nakayama K."/>
            <person name="Satake H."/>
        </authorList>
    </citation>
    <scope>NUCLEOTIDE SEQUENCE</scope>
</reference>